<gene>
    <name evidence="1" type="ORF">SL103_08065</name>
</gene>
<sequence>MSDEPRPYTKEEVLHGVALIQAHLAEDEDAVAALYDEEDENSAVEAARAMFAMAHIIVHGLIVPEMWVIKKGFSYGDTRNVPELNLALHVVRNMEERVEIARAWPMVIAVSAGEVMGLIVQCTDTKMEDVPAFLDTVRERVLLSMQP</sequence>
<evidence type="ECO:0000313" key="1">
    <source>
        <dbReference type="EMBL" id="AOP46197.1"/>
    </source>
</evidence>
<evidence type="ECO:0000313" key="2">
    <source>
        <dbReference type="Proteomes" id="UP000094094"/>
    </source>
</evidence>
<organism evidence="1 2">
    <name type="scientific">Streptomyces lydicus</name>
    <dbReference type="NCBI Taxonomy" id="47763"/>
    <lineage>
        <taxon>Bacteria</taxon>
        <taxon>Bacillati</taxon>
        <taxon>Actinomycetota</taxon>
        <taxon>Actinomycetes</taxon>
        <taxon>Kitasatosporales</taxon>
        <taxon>Streptomycetaceae</taxon>
        <taxon>Streptomyces</taxon>
    </lineage>
</organism>
<dbReference type="InterPro" id="IPR045771">
    <property type="entry name" value="DUF6224"/>
</dbReference>
<accession>A0A1D7VHJ5</accession>
<name>A0A1D7VHJ5_9ACTN</name>
<dbReference type="Proteomes" id="UP000094094">
    <property type="component" value="Chromosome"/>
</dbReference>
<dbReference type="EMBL" id="CP017157">
    <property type="protein sequence ID" value="AOP46197.1"/>
    <property type="molecule type" value="Genomic_DNA"/>
</dbReference>
<dbReference type="OrthoDB" id="4164052at2"/>
<dbReference type="KEGG" id="slc:SL103_08065"/>
<protein>
    <submittedName>
        <fullName evidence="1">Uncharacterized protein</fullName>
    </submittedName>
</protein>
<dbReference type="Pfam" id="PF19734">
    <property type="entry name" value="DUF6224"/>
    <property type="match status" value="1"/>
</dbReference>
<reference evidence="1 2" key="1">
    <citation type="submission" date="2016-09" db="EMBL/GenBank/DDBJ databases">
        <title>Complete genome sequencing of Streptomyces lydicus 103 and metabolic pathways analysis of antibiotic biosynthesis.</title>
        <authorList>
            <person name="Jia N."/>
            <person name="Ding M.-Z."/>
            <person name="Gao F."/>
            <person name="Yuan Y.-J."/>
        </authorList>
    </citation>
    <scope>NUCLEOTIDE SEQUENCE [LARGE SCALE GENOMIC DNA]</scope>
    <source>
        <strain evidence="1 2">103</strain>
    </source>
</reference>
<proteinExistence type="predicted"/>
<keyword evidence="2" id="KW-1185">Reference proteome</keyword>
<dbReference type="AlphaFoldDB" id="A0A1D7VHJ5"/>
<dbReference type="RefSeq" id="WP_069568052.1">
    <property type="nucleotide sequence ID" value="NZ_CP017157.1"/>
</dbReference>